<dbReference type="Proteomes" id="UP000230843">
    <property type="component" value="Unassembled WGS sequence"/>
</dbReference>
<comment type="subunit">
    <text evidence="5">Part of the 50S ribosomal subunit; part of the 5S rRNA/L5/L18/L25 subcomplex. Contacts the 5S rRNA and the P site tRNA. Forms a bridge to the 30S subunit in the 70S ribosome.</text>
</comment>
<evidence type="ECO:0000256" key="2">
    <source>
        <dbReference type="ARBA" id="ARBA00022980"/>
    </source>
</evidence>
<dbReference type="SUPFAM" id="SSF55282">
    <property type="entry name" value="RL5-like"/>
    <property type="match status" value="1"/>
</dbReference>
<dbReference type="GO" id="GO:0019843">
    <property type="term" value="F:rRNA binding"/>
    <property type="evidence" value="ECO:0007669"/>
    <property type="project" value="UniProtKB-UniRule"/>
</dbReference>
<evidence type="ECO:0000256" key="1">
    <source>
        <dbReference type="ARBA" id="ARBA00008553"/>
    </source>
</evidence>
<evidence type="ECO:0000259" key="8">
    <source>
        <dbReference type="Pfam" id="PF00673"/>
    </source>
</evidence>
<evidence type="ECO:0000256" key="3">
    <source>
        <dbReference type="ARBA" id="ARBA00023274"/>
    </source>
</evidence>
<dbReference type="Pfam" id="PF00281">
    <property type="entry name" value="Ribosomal_L5"/>
    <property type="match status" value="1"/>
</dbReference>
<dbReference type="AlphaFoldDB" id="A0A2M7Z7K5"/>
<dbReference type="InterPro" id="IPR020930">
    <property type="entry name" value="Ribosomal_uL5_bac-type"/>
</dbReference>
<dbReference type="GO" id="GO:0000049">
    <property type="term" value="F:tRNA binding"/>
    <property type="evidence" value="ECO:0007669"/>
    <property type="project" value="UniProtKB-UniRule"/>
</dbReference>
<keyword evidence="5" id="KW-0699">rRNA-binding</keyword>
<evidence type="ECO:0000256" key="4">
    <source>
        <dbReference type="ARBA" id="ARBA00035245"/>
    </source>
</evidence>
<evidence type="ECO:0000313" key="9">
    <source>
        <dbReference type="EMBL" id="PJA90284.1"/>
    </source>
</evidence>
<dbReference type="PIRSF" id="PIRSF002161">
    <property type="entry name" value="Ribosomal_L5"/>
    <property type="match status" value="1"/>
</dbReference>
<evidence type="ECO:0000313" key="10">
    <source>
        <dbReference type="Proteomes" id="UP000230843"/>
    </source>
</evidence>
<comment type="function">
    <text evidence="5">This is 1 of the proteins that bind and probably mediate the attachment of the 5S RNA into the large ribosomal subunit, where it forms part of the central protuberance. In the 70S ribosome it contacts protein S13 of the 30S subunit (bridge B1b), connecting the 2 subunits; this bridge is implicated in subunit movement. Contacts the P site tRNA; the 5S rRNA and some of its associated proteins might help stabilize positioning of ribosome-bound tRNAs.</text>
</comment>
<dbReference type="NCBIfam" id="NF000585">
    <property type="entry name" value="PRK00010.1"/>
    <property type="match status" value="1"/>
</dbReference>
<evidence type="ECO:0000256" key="5">
    <source>
        <dbReference type="HAMAP-Rule" id="MF_01333"/>
    </source>
</evidence>
<dbReference type="Pfam" id="PF00673">
    <property type="entry name" value="Ribosomal_L5_C"/>
    <property type="match status" value="1"/>
</dbReference>
<name>A0A2M7Z7K5_9BACT</name>
<dbReference type="Gene3D" id="3.30.1440.10">
    <property type="match status" value="1"/>
</dbReference>
<feature type="domain" description="Large ribosomal subunit protein uL5 C-terminal" evidence="8">
    <location>
        <begin position="86"/>
        <end position="177"/>
    </location>
</feature>
<dbReference type="GO" id="GO:0005840">
    <property type="term" value="C:ribosome"/>
    <property type="evidence" value="ECO:0007669"/>
    <property type="project" value="UniProtKB-KW"/>
</dbReference>
<proteinExistence type="inferred from homology"/>
<dbReference type="EMBL" id="PFVJ01000016">
    <property type="protein sequence ID" value="PJA90284.1"/>
    <property type="molecule type" value="Genomic_DNA"/>
</dbReference>
<keyword evidence="5" id="KW-0820">tRNA-binding</keyword>
<dbReference type="InterPro" id="IPR031309">
    <property type="entry name" value="Ribosomal_uL5_C"/>
</dbReference>
<evidence type="ECO:0000259" key="7">
    <source>
        <dbReference type="Pfam" id="PF00281"/>
    </source>
</evidence>
<dbReference type="InterPro" id="IPR031310">
    <property type="entry name" value="Ribosomal_uL5_N"/>
</dbReference>
<sequence length="180" mass="20552">MESKLQTIYKNEIVPALKEEFGFKNVMQVPKLDKITLNVGYGRHHKDKSYIENVENTLRNITGQQPVHNLAKKSISNFKIREGLDIGMSVTLRGKSMYEFLYRLINIALPRVRDFRGLNPKSFDKQGNYSFGLKENITFPEIKAEAIDKIHGLQVVISTTATTREEGMSLLKKIGLPIKK</sequence>
<accession>A0A2M7Z7K5</accession>
<dbReference type="HAMAP" id="MF_01333_B">
    <property type="entry name" value="Ribosomal_uL5_B"/>
    <property type="match status" value="1"/>
</dbReference>
<dbReference type="InterPro" id="IPR022803">
    <property type="entry name" value="Ribosomal_uL5_dom_sf"/>
</dbReference>
<dbReference type="GO" id="GO:1990904">
    <property type="term" value="C:ribonucleoprotein complex"/>
    <property type="evidence" value="ECO:0007669"/>
    <property type="project" value="UniProtKB-KW"/>
</dbReference>
<dbReference type="FunFam" id="3.30.1440.10:FF:000001">
    <property type="entry name" value="50S ribosomal protein L5"/>
    <property type="match status" value="1"/>
</dbReference>
<evidence type="ECO:0000256" key="6">
    <source>
        <dbReference type="RuleBase" id="RU003930"/>
    </source>
</evidence>
<dbReference type="PANTHER" id="PTHR11994">
    <property type="entry name" value="60S RIBOSOMAL PROTEIN L11-RELATED"/>
    <property type="match status" value="1"/>
</dbReference>
<dbReference type="GO" id="GO:0003735">
    <property type="term" value="F:structural constituent of ribosome"/>
    <property type="evidence" value="ECO:0007669"/>
    <property type="project" value="InterPro"/>
</dbReference>
<organism evidence="9 10">
    <name type="scientific">Candidatus Magasanikbacteria bacterium CG_4_9_14_3_um_filter_32_9</name>
    <dbReference type="NCBI Taxonomy" id="1974644"/>
    <lineage>
        <taxon>Bacteria</taxon>
        <taxon>Candidatus Magasanikiibacteriota</taxon>
    </lineage>
</organism>
<keyword evidence="5" id="KW-0694">RNA-binding</keyword>
<feature type="domain" description="Large ribosomal subunit protein uL5 N-terminal" evidence="7">
    <location>
        <begin position="25"/>
        <end position="81"/>
    </location>
</feature>
<reference evidence="10" key="1">
    <citation type="submission" date="2017-09" db="EMBL/GenBank/DDBJ databases">
        <title>Depth-based differentiation of microbial function through sediment-hosted aquifers and enrichment of novel symbionts in the deep terrestrial subsurface.</title>
        <authorList>
            <person name="Probst A.J."/>
            <person name="Ladd B."/>
            <person name="Jarett J.K."/>
            <person name="Geller-Mcgrath D.E."/>
            <person name="Sieber C.M.K."/>
            <person name="Emerson J.B."/>
            <person name="Anantharaman K."/>
            <person name="Thomas B.C."/>
            <person name="Malmstrom R."/>
            <person name="Stieglmeier M."/>
            <person name="Klingl A."/>
            <person name="Woyke T."/>
            <person name="Ryan C.M."/>
            <person name="Banfield J.F."/>
        </authorList>
    </citation>
    <scope>NUCLEOTIDE SEQUENCE [LARGE SCALE GENOMIC DNA]</scope>
</reference>
<dbReference type="GO" id="GO:0006412">
    <property type="term" value="P:translation"/>
    <property type="evidence" value="ECO:0007669"/>
    <property type="project" value="UniProtKB-UniRule"/>
</dbReference>
<comment type="similarity">
    <text evidence="1 5 6">Belongs to the universal ribosomal protein uL5 family.</text>
</comment>
<dbReference type="InterPro" id="IPR002132">
    <property type="entry name" value="Ribosomal_uL5"/>
</dbReference>
<protein>
    <recommendedName>
        <fullName evidence="4 5">Large ribosomal subunit protein uL5</fullName>
    </recommendedName>
</protein>
<gene>
    <name evidence="5" type="primary">rplE</name>
    <name evidence="9" type="ORF">CO137_00700</name>
</gene>
<comment type="caution">
    <text evidence="9">The sequence shown here is derived from an EMBL/GenBank/DDBJ whole genome shotgun (WGS) entry which is preliminary data.</text>
</comment>
<keyword evidence="3 5" id="KW-0687">Ribonucleoprotein</keyword>
<keyword evidence="2 5" id="KW-0689">Ribosomal protein</keyword>